<dbReference type="AlphaFoldDB" id="A0A518K914"/>
<sequence length="564" mass="61594">MTQTTAQAPALRRLSKDEKGLVEHLTEATGGPIEVFCADDAAIDGNDRCTWFLDDQAAEPAPTDYHDLAVVPTSLLIQAAESDHACLDVVGDESMVAMRLNRQGDRVAVARGTQEEGELLRRLFATAAALHRSGDSARNLSTENELFAAQLSSDLEELSFLRSMVESLTSGRSNDNLTSLAHATLPVLNTTVRACCMAFMNLPDPSDPYRADAGVVIGSTPVNSASLSIAVQRYGPAALRGPVVKNWDTTNLPNAATLWDSSELIPGVRSLVIVPLNSGERMLGWLVAVNREPSLDPIPQKSWQLASEEFGSGEATLMATTASILATHAANLELVREKERLMVSMVRSLVSAIESKDQYTRGHSERVALFTRRLAHQIGYDGKALENIYLSALLHDVGKIGVSDAVLQKEGKLTEEEYAEIARHPNEGWAILCDIEHLEGILPGVLHHHERWDGRGYPDGLHGLEIPLDGRIMAVADAYDAMTSDRPYRAGMPSEKAEAILLEGAGKQWDPSCVEAFIGCIGDIRRIKSEYRLRDRKCRAPLRNQNEKLVHEVTGAMCLLPPRD</sequence>
<evidence type="ECO:0000313" key="3">
    <source>
        <dbReference type="Proteomes" id="UP000316426"/>
    </source>
</evidence>
<evidence type="ECO:0000259" key="1">
    <source>
        <dbReference type="PROSITE" id="PS51832"/>
    </source>
</evidence>
<dbReference type="RefSeq" id="WP_145112532.1">
    <property type="nucleotide sequence ID" value="NZ_CP036349.1"/>
</dbReference>
<dbReference type="KEGG" id="bmei:Spa11_24670"/>
<dbReference type="CDD" id="cd00077">
    <property type="entry name" value="HDc"/>
    <property type="match status" value="1"/>
</dbReference>
<dbReference type="InterPro" id="IPR003607">
    <property type="entry name" value="HD/PDEase_dom"/>
</dbReference>
<dbReference type="EMBL" id="CP036349">
    <property type="protein sequence ID" value="QDV74267.1"/>
    <property type="molecule type" value="Genomic_DNA"/>
</dbReference>
<dbReference type="Proteomes" id="UP000316426">
    <property type="component" value="Chromosome"/>
</dbReference>
<dbReference type="InterPro" id="IPR037522">
    <property type="entry name" value="HD_GYP_dom"/>
</dbReference>
<dbReference type="PROSITE" id="PS51832">
    <property type="entry name" value="HD_GYP"/>
    <property type="match status" value="1"/>
</dbReference>
<dbReference type="EC" id="3.1.4.52" evidence="2"/>
<dbReference type="PANTHER" id="PTHR43155:SF2">
    <property type="entry name" value="CYCLIC DI-GMP PHOSPHODIESTERASE PA4108"/>
    <property type="match status" value="1"/>
</dbReference>
<dbReference type="Gene3D" id="3.30.450.40">
    <property type="match status" value="1"/>
</dbReference>
<feature type="domain" description="HD-GYP" evidence="1">
    <location>
        <begin position="338"/>
        <end position="533"/>
    </location>
</feature>
<keyword evidence="3" id="KW-1185">Reference proteome</keyword>
<dbReference type="SUPFAM" id="SSF109604">
    <property type="entry name" value="HD-domain/PDEase-like"/>
    <property type="match status" value="1"/>
</dbReference>
<dbReference type="Gene3D" id="1.10.3210.10">
    <property type="entry name" value="Hypothetical protein af1432"/>
    <property type="match status" value="1"/>
</dbReference>
<name>A0A518K914_9BACT</name>
<protein>
    <submittedName>
        <fullName evidence="2">Cyclic di-GMP phosphodiesterase response regulator RpfG</fullName>
        <ecNumber evidence="2">3.1.4.52</ecNumber>
    </submittedName>
</protein>
<proteinExistence type="predicted"/>
<keyword evidence="2" id="KW-0378">Hydrolase</keyword>
<dbReference type="GO" id="GO:0071111">
    <property type="term" value="F:cyclic-guanylate-specific phosphodiesterase activity"/>
    <property type="evidence" value="ECO:0007669"/>
    <property type="project" value="UniProtKB-EC"/>
</dbReference>
<dbReference type="PANTHER" id="PTHR43155">
    <property type="entry name" value="CYCLIC DI-GMP PHOSPHODIESTERASE PA4108-RELATED"/>
    <property type="match status" value="1"/>
</dbReference>
<dbReference type="SMART" id="SM00471">
    <property type="entry name" value="HDc"/>
    <property type="match status" value="1"/>
</dbReference>
<dbReference type="Pfam" id="PF13487">
    <property type="entry name" value="HD_5"/>
    <property type="match status" value="1"/>
</dbReference>
<dbReference type="InterPro" id="IPR029016">
    <property type="entry name" value="GAF-like_dom_sf"/>
</dbReference>
<evidence type="ECO:0000313" key="2">
    <source>
        <dbReference type="EMBL" id="QDV74267.1"/>
    </source>
</evidence>
<organism evidence="2 3">
    <name type="scientific">Botrimarina mediterranea</name>
    <dbReference type="NCBI Taxonomy" id="2528022"/>
    <lineage>
        <taxon>Bacteria</taxon>
        <taxon>Pseudomonadati</taxon>
        <taxon>Planctomycetota</taxon>
        <taxon>Planctomycetia</taxon>
        <taxon>Pirellulales</taxon>
        <taxon>Lacipirellulaceae</taxon>
        <taxon>Botrimarina</taxon>
    </lineage>
</organism>
<gene>
    <name evidence="2" type="primary">rpfG_2</name>
    <name evidence="2" type="ORF">Spa11_24670</name>
</gene>
<reference evidence="2 3" key="1">
    <citation type="submission" date="2019-02" db="EMBL/GenBank/DDBJ databases">
        <title>Deep-cultivation of Planctomycetes and their phenomic and genomic characterization uncovers novel biology.</title>
        <authorList>
            <person name="Wiegand S."/>
            <person name="Jogler M."/>
            <person name="Boedeker C."/>
            <person name="Pinto D."/>
            <person name="Vollmers J."/>
            <person name="Rivas-Marin E."/>
            <person name="Kohn T."/>
            <person name="Peeters S.H."/>
            <person name="Heuer A."/>
            <person name="Rast P."/>
            <person name="Oberbeckmann S."/>
            <person name="Bunk B."/>
            <person name="Jeske O."/>
            <person name="Meyerdierks A."/>
            <person name="Storesund J.E."/>
            <person name="Kallscheuer N."/>
            <person name="Luecker S."/>
            <person name="Lage O.M."/>
            <person name="Pohl T."/>
            <person name="Merkel B.J."/>
            <person name="Hornburger P."/>
            <person name="Mueller R.-W."/>
            <person name="Bruemmer F."/>
            <person name="Labrenz M."/>
            <person name="Spormann A.M."/>
            <person name="Op den Camp H."/>
            <person name="Overmann J."/>
            <person name="Amann R."/>
            <person name="Jetten M.S.M."/>
            <person name="Mascher T."/>
            <person name="Medema M.H."/>
            <person name="Devos D.P."/>
            <person name="Kaster A.-K."/>
            <person name="Ovreas L."/>
            <person name="Rohde M."/>
            <person name="Galperin M.Y."/>
            <person name="Jogler C."/>
        </authorList>
    </citation>
    <scope>NUCLEOTIDE SEQUENCE [LARGE SCALE GENOMIC DNA]</scope>
    <source>
        <strain evidence="2 3">Spa11</strain>
    </source>
</reference>
<accession>A0A518K914</accession>